<dbReference type="Proteomes" id="UP000294692">
    <property type="component" value="Unassembled WGS sequence"/>
</dbReference>
<comment type="caution">
    <text evidence="4">The sequence shown here is derived from an EMBL/GenBank/DDBJ whole genome shotgun (WGS) entry which is preliminary data.</text>
</comment>
<dbReference type="PANTHER" id="PTHR12151">
    <property type="entry name" value="ELECTRON TRANSPORT PROTIN SCO1/SENC FAMILY MEMBER"/>
    <property type="match status" value="1"/>
</dbReference>
<evidence type="ECO:0000313" key="5">
    <source>
        <dbReference type="Proteomes" id="UP000294692"/>
    </source>
</evidence>
<dbReference type="RefSeq" id="WP_132477084.1">
    <property type="nucleotide sequence ID" value="NZ_JBHRVM010000001.1"/>
</dbReference>
<dbReference type="CDD" id="cd02968">
    <property type="entry name" value="SCO"/>
    <property type="match status" value="1"/>
</dbReference>
<feature type="binding site" evidence="2">
    <location>
        <position position="88"/>
    </location>
    <ligand>
        <name>Cu cation</name>
        <dbReference type="ChEBI" id="CHEBI:23378"/>
    </ligand>
</feature>
<dbReference type="EMBL" id="SMBX01000005">
    <property type="protein sequence ID" value="TCU98419.1"/>
    <property type="molecule type" value="Genomic_DNA"/>
</dbReference>
<protein>
    <submittedName>
        <fullName evidence="4">Protein SCO1/2</fullName>
    </submittedName>
</protein>
<proteinExistence type="inferred from homology"/>
<keyword evidence="5" id="KW-1185">Reference proteome</keyword>
<keyword evidence="2" id="KW-0186">Copper</keyword>
<evidence type="ECO:0000256" key="1">
    <source>
        <dbReference type="ARBA" id="ARBA00010996"/>
    </source>
</evidence>
<feature type="disulfide bond" description="Redox-active" evidence="3">
    <location>
        <begin position="84"/>
        <end position="88"/>
    </location>
</feature>
<dbReference type="PANTHER" id="PTHR12151:SF25">
    <property type="entry name" value="LINALOOL DEHYDRATASE_ISOMERASE DOMAIN-CONTAINING PROTEIN"/>
    <property type="match status" value="1"/>
</dbReference>
<keyword evidence="3" id="KW-1015">Disulfide bond</keyword>
<feature type="binding site" evidence="2">
    <location>
        <position position="84"/>
    </location>
    <ligand>
        <name>Cu cation</name>
        <dbReference type="ChEBI" id="CHEBI:23378"/>
    </ligand>
</feature>
<evidence type="ECO:0000256" key="3">
    <source>
        <dbReference type="PIRSR" id="PIRSR603782-2"/>
    </source>
</evidence>
<reference evidence="4 5" key="1">
    <citation type="submission" date="2019-03" db="EMBL/GenBank/DDBJ databases">
        <title>Genomic Encyclopedia of Type Strains, Phase IV (KMG-IV): sequencing the most valuable type-strain genomes for metagenomic binning, comparative biology and taxonomic classification.</title>
        <authorList>
            <person name="Goeker M."/>
        </authorList>
    </citation>
    <scope>NUCLEOTIDE SEQUENCE [LARGE SCALE GENOMIC DNA]</scope>
    <source>
        <strain evidence="4 5">DSM 100048</strain>
    </source>
</reference>
<evidence type="ECO:0000256" key="2">
    <source>
        <dbReference type="PIRSR" id="PIRSR603782-1"/>
    </source>
</evidence>
<comment type="similarity">
    <text evidence="1">Belongs to the SCO1/2 family.</text>
</comment>
<dbReference type="OrthoDB" id="8550465at2"/>
<keyword evidence="2" id="KW-0479">Metal-binding</keyword>
<dbReference type="InterPro" id="IPR003782">
    <property type="entry name" value="SCO1/SenC"/>
</dbReference>
<dbReference type="InterPro" id="IPR036249">
    <property type="entry name" value="Thioredoxin-like_sf"/>
</dbReference>
<feature type="binding site" evidence="2">
    <location>
        <position position="174"/>
    </location>
    <ligand>
        <name>Cu cation</name>
        <dbReference type="ChEBI" id="CHEBI:23378"/>
    </ligand>
</feature>
<dbReference type="Gene3D" id="3.40.30.10">
    <property type="entry name" value="Glutaredoxin"/>
    <property type="match status" value="1"/>
</dbReference>
<accession>A0A4V2VRG4</accession>
<name>A0A4V2VRG4_9BURK</name>
<organism evidence="4 5">
    <name type="scientific">Paracandidimonas soli</name>
    <dbReference type="NCBI Taxonomy" id="1917182"/>
    <lineage>
        <taxon>Bacteria</taxon>
        <taxon>Pseudomonadati</taxon>
        <taxon>Pseudomonadota</taxon>
        <taxon>Betaproteobacteria</taxon>
        <taxon>Burkholderiales</taxon>
        <taxon>Alcaligenaceae</taxon>
        <taxon>Paracandidimonas</taxon>
    </lineage>
</organism>
<dbReference type="GO" id="GO:0046872">
    <property type="term" value="F:metal ion binding"/>
    <property type="evidence" value="ECO:0007669"/>
    <property type="project" value="UniProtKB-KW"/>
</dbReference>
<evidence type="ECO:0000313" key="4">
    <source>
        <dbReference type="EMBL" id="TCU98419.1"/>
    </source>
</evidence>
<dbReference type="SUPFAM" id="SSF52833">
    <property type="entry name" value="Thioredoxin-like"/>
    <property type="match status" value="1"/>
</dbReference>
<dbReference type="AlphaFoldDB" id="A0A4V2VRG4"/>
<sequence length="210" mass="23125">MTAPQKTSLSLALILLLFLAALYPVTHGFRALSADTARRIALADAPRPLPDLPMIDAQFRQFPLSGLPGPSGRWTIATLAYTRCIDICRTSASGLAFLQQAILESRLRDRVQLLTLSFDPAFDTPEQLRRYADQLGAQPAHWRFATVTRSSALKPMLDLFDAIVLPDGMGGYDHNAALFLIDGASRLMRAYDVNQPDLVLDDLLAMEALQ</sequence>
<gene>
    <name evidence="4" type="ORF">EV686_105116</name>
</gene>
<dbReference type="Pfam" id="PF02630">
    <property type="entry name" value="SCO1-SenC"/>
    <property type="match status" value="1"/>
</dbReference>